<keyword evidence="4 9" id="KW-0812">Transmembrane</keyword>
<comment type="similarity">
    <text evidence="2">Belongs to the SLC13A/DASS transporter (TC 2.A.47) family. NADC subfamily.</text>
</comment>
<evidence type="ECO:0000313" key="10">
    <source>
        <dbReference type="EMBL" id="MFC0270476.1"/>
    </source>
</evidence>
<evidence type="ECO:0000256" key="1">
    <source>
        <dbReference type="ARBA" id="ARBA00004141"/>
    </source>
</evidence>
<feature type="transmembrane region" description="Helical" evidence="9">
    <location>
        <begin position="407"/>
        <end position="430"/>
    </location>
</feature>
<dbReference type="PANTHER" id="PTHR10283:SF82">
    <property type="entry name" value="SOLUTE CARRIER FAMILY 13 MEMBER 2"/>
    <property type="match status" value="1"/>
</dbReference>
<feature type="transmembrane region" description="Helical" evidence="9">
    <location>
        <begin position="89"/>
        <end position="107"/>
    </location>
</feature>
<evidence type="ECO:0000256" key="4">
    <source>
        <dbReference type="ARBA" id="ARBA00022692"/>
    </source>
</evidence>
<feature type="transmembrane region" description="Helical" evidence="9">
    <location>
        <begin position="180"/>
        <end position="202"/>
    </location>
</feature>
<evidence type="ECO:0000256" key="7">
    <source>
        <dbReference type="ARBA" id="ARBA00023136"/>
    </source>
</evidence>
<feature type="transmembrane region" description="Helical" evidence="9">
    <location>
        <begin position="286"/>
        <end position="306"/>
    </location>
</feature>
<feature type="transmembrane region" description="Helical" evidence="9">
    <location>
        <begin position="113"/>
        <end position="129"/>
    </location>
</feature>
<dbReference type="Pfam" id="PF00939">
    <property type="entry name" value="Na_sulph_symp"/>
    <property type="match status" value="1"/>
</dbReference>
<dbReference type="EMBL" id="JBHLVO010000002">
    <property type="protein sequence ID" value="MFC0270476.1"/>
    <property type="molecule type" value="Genomic_DNA"/>
</dbReference>
<dbReference type="NCBIfam" id="TIGR00785">
    <property type="entry name" value="dass"/>
    <property type="match status" value="1"/>
</dbReference>
<evidence type="ECO:0000256" key="3">
    <source>
        <dbReference type="ARBA" id="ARBA00020150"/>
    </source>
</evidence>
<keyword evidence="11" id="KW-1185">Reference proteome</keyword>
<sequence length="438" mass="47778">MDHAKMFIVLIFALTGWAFGPLPQPIISLTLILYLDVLGISSFGTGLEGYAQPFVWLLVATFIIAAAFENTGLGRRIALVIFSLVKGNGNASVALVIVALTALSFLIPTGAGRIAMILPVCVGLIEVVKENNLGKTYAKNVLLGVTITSSIMSFSLITGSSSSVYAASAINNLTGYTWNYLSWFVAHFPIALAFIFSLWLILRWRFPLKAEEGGKGKEYIDRQLAEIGKVKKSELKLIIISIFMIVAWMTEPLHHYSVAMIAMLSALLCCFPITGMQTWKQASSKIDWDVIILFGAAYALADAMHTNGTASWLASILAEFIPAKSPVLAAIVMVSIVTVFRLGFANMLGVTAVFLPLTISLAEALSINPIWLAQIVIITCSFGYFLPSQSPANLMTYSKGEYTKAELSTVGIFMLIVTIPIMYIFAFYYWPLIGLNPF</sequence>
<evidence type="ECO:0000313" key="11">
    <source>
        <dbReference type="Proteomes" id="UP001589854"/>
    </source>
</evidence>
<accession>A0ABV6G9X1</accession>
<keyword evidence="7 9" id="KW-0472">Membrane</keyword>
<proteinExistence type="inferred from homology"/>
<feature type="transmembrane region" description="Helical" evidence="9">
    <location>
        <begin position="50"/>
        <end position="68"/>
    </location>
</feature>
<protein>
    <recommendedName>
        <fullName evidence="3">Sodium-dependent dicarboxylate transporter SdcS</fullName>
    </recommendedName>
    <alternativeName>
        <fullName evidence="8">Na(+)/dicarboxylate symporter</fullName>
    </alternativeName>
</protein>
<evidence type="ECO:0000256" key="8">
    <source>
        <dbReference type="ARBA" id="ARBA00031174"/>
    </source>
</evidence>
<comment type="caution">
    <text evidence="10">The sequence shown here is derived from an EMBL/GenBank/DDBJ whole genome shotgun (WGS) entry which is preliminary data.</text>
</comment>
<feature type="transmembrane region" description="Helical" evidence="9">
    <location>
        <begin position="368"/>
        <end position="386"/>
    </location>
</feature>
<dbReference type="PANTHER" id="PTHR10283">
    <property type="entry name" value="SOLUTE CARRIER FAMILY 13 MEMBER"/>
    <property type="match status" value="1"/>
</dbReference>
<feature type="transmembrane region" description="Helical" evidence="9">
    <location>
        <begin position="312"/>
        <end position="337"/>
    </location>
</feature>
<evidence type="ECO:0000256" key="9">
    <source>
        <dbReference type="SAM" id="Phobius"/>
    </source>
</evidence>
<evidence type="ECO:0000256" key="5">
    <source>
        <dbReference type="ARBA" id="ARBA00022847"/>
    </source>
</evidence>
<keyword evidence="5" id="KW-0769">Symport</keyword>
<keyword evidence="6 9" id="KW-1133">Transmembrane helix</keyword>
<evidence type="ECO:0000256" key="2">
    <source>
        <dbReference type="ARBA" id="ARBA00006772"/>
    </source>
</evidence>
<keyword evidence="5" id="KW-0813">Transport</keyword>
<evidence type="ECO:0000256" key="6">
    <source>
        <dbReference type="ARBA" id="ARBA00022989"/>
    </source>
</evidence>
<feature type="transmembrane region" description="Helical" evidence="9">
    <location>
        <begin position="256"/>
        <end position="274"/>
    </location>
</feature>
<dbReference type="Proteomes" id="UP001589854">
    <property type="component" value="Unassembled WGS sequence"/>
</dbReference>
<dbReference type="RefSeq" id="WP_378931148.1">
    <property type="nucleotide sequence ID" value="NZ_JBHLVO010000002.1"/>
</dbReference>
<feature type="transmembrane region" description="Helical" evidence="9">
    <location>
        <begin position="141"/>
        <end position="160"/>
    </location>
</feature>
<gene>
    <name evidence="10" type="ORF">ACFFIX_03260</name>
</gene>
<feature type="transmembrane region" description="Helical" evidence="9">
    <location>
        <begin position="7"/>
        <end position="35"/>
    </location>
</feature>
<dbReference type="InterPro" id="IPR001898">
    <property type="entry name" value="SLC13A/DASS"/>
</dbReference>
<comment type="subcellular location">
    <subcellularLocation>
        <location evidence="1">Membrane</location>
        <topology evidence="1">Multi-pass membrane protein</topology>
    </subcellularLocation>
</comment>
<organism evidence="10 11">
    <name type="scientific">Metabacillus herbersteinensis</name>
    <dbReference type="NCBI Taxonomy" id="283816"/>
    <lineage>
        <taxon>Bacteria</taxon>
        <taxon>Bacillati</taxon>
        <taxon>Bacillota</taxon>
        <taxon>Bacilli</taxon>
        <taxon>Bacillales</taxon>
        <taxon>Bacillaceae</taxon>
        <taxon>Metabacillus</taxon>
    </lineage>
</organism>
<reference evidence="10 11" key="1">
    <citation type="submission" date="2024-09" db="EMBL/GenBank/DDBJ databases">
        <authorList>
            <person name="Sun Q."/>
            <person name="Mori K."/>
        </authorList>
    </citation>
    <scope>NUCLEOTIDE SEQUENCE [LARGE SCALE GENOMIC DNA]</scope>
    <source>
        <strain evidence="10 11">CCM 7228</strain>
    </source>
</reference>
<name>A0ABV6G9X1_9BACI</name>